<protein>
    <submittedName>
        <fullName evidence="8">Cyanate transporter</fullName>
    </submittedName>
</protein>
<accession>A0A917GHT1</accession>
<dbReference type="InterPro" id="IPR020846">
    <property type="entry name" value="MFS_dom"/>
</dbReference>
<reference evidence="8" key="2">
    <citation type="submission" date="2020-09" db="EMBL/GenBank/DDBJ databases">
        <authorList>
            <person name="Sun Q."/>
            <person name="Zhou Y."/>
        </authorList>
    </citation>
    <scope>NUCLEOTIDE SEQUENCE</scope>
    <source>
        <strain evidence="8">CGMCC 1.12187</strain>
    </source>
</reference>
<keyword evidence="4 6" id="KW-0472">Membrane</keyword>
<dbReference type="GO" id="GO:0022857">
    <property type="term" value="F:transmembrane transporter activity"/>
    <property type="evidence" value="ECO:0007669"/>
    <property type="project" value="InterPro"/>
</dbReference>
<comment type="caution">
    <text evidence="8">The sequence shown here is derived from an EMBL/GenBank/DDBJ whole genome shotgun (WGS) entry which is preliminary data.</text>
</comment>
<evidence type="ECO:0000256" key="1">
    <source>
        <dbReference type="ARBA" id="ARBA00004651"/>
    </source>
</evidence>
<reference evidence="8" key="1">
    <citation type="journal article" date="2014" name="Int. J. Syst. Evol. Microbiol.">
        <title>Complete genome sequence of Corynebacterium casei LMG S-19264T (=DSM 44701T), isolated from a smear-ripened cheese.</title>
        <authorList>
            <consortium name="US DOE Joint Genome Institute (JGI-PGF)"/>
            <person name="Walter F."/>
            <person name="Albersmeier A."/>
            <person name="Kalinowski J."/>
            <person name="Ruckert C."/>
        </authorList>
    </citation>
    <scope>NUCLEOTIDE SEQUENCE</scope>
    <source>
        <strain evidence="8">CGMCC 1.12187</strain>
    </source>
</reference>
<name>A0A917GHT1_9MICC</name>
<evidence type="ECO:0000256" key="2">
    <source>
        <dbReference type="ARBA" id="ARBA00022692"/>
    </source>
</evidence>
<feature type="transmembrane region" description="Helical" evidence="6">
    <location>
        <begin position="194"/>
        <end position="215"/>
    </location>
</feature>
<dbReference type="Proteomes" id="UP000638848">
    <property type="component" value="Unassembled WGS sequence"/>
</dbReference>
<dbReference type="PROSITE" id="PS50850">
    <property type="entry name" value="MFS"/>
    <property type="match status" value="1"/>
</dbReference>
<dbReference type="InterPro" id="IPR036259">
    <property type="entry name" value="MFS_trans_sf"/>
</dbReference>
<sequence>MAPIMAAPYGGRVHRRDEPTAAPAGTAAESARRRNRWSLLLVGVLLLGANLRSAITAVGPVLGRIQAEAGLSGAEASLLVCLPLLAFAVVSPFAPRLAERFGLERTLGWALLLLALGIVVRSVPGAAMLWLGTLGVGAAIALMNVLIPSVVKRDHPRRIGPMTGLYQAVSSITAALASGLVVPVADVVPSGWRLALGLGAGVALIGVALFLPYLLPTRRARAAAAGPVPAAERARLPLWSATAWQVTAYMGLQSTFFYVMVAWLPAIQVGNGAGEVRAGWYHFGFLALALVGTLTAASLLPRTRDQRRLGAGITAVGVVAVLGLLLAPQLSLLWALMAGFCSGGAIVIAMALFGLRTANHHEAAGLSSMAQSIGYLFAAAGPLLVGALRDATGGWTVPLLATLAVLLLQGVAVLFAGRGVLVPARPRP</sequence>
<organism evidence="8 9">
    <name type="scientific">Kocuria dechangensis</name>
    <dbReference type="NCBI Taxonomy" id="1176249"/>
    <lineage>
        <taxon>Bacteria</taxon>
        <taxon>Bacillati</taxon>
        <taxon>Actinomycetota</taxon>
        <taxon>Actinomycetes</taxon>
        <taxon>Micrococcales</taxon>
        <taxon>Micrococcaceae</taxon>
        <taxon>Kocuria</taxon>
    </lineage>
</organism>
<dbReference type="PANTHER" id="PTHR23523:SF2">
    <property type="entry name" value="2-NITROIMIDAZOLE TRANSPORTER"/>
    <property type="match status" value="1"/>
</dbReference>
<feature type="transmembrane region" description="Helical" evidence="6">
    <location>
        <begin position="236"/>
        <end position="260"/>
    </location>
</feature>
<dbReference type="CDD" id="cd17339">
    <property type="entry name" value="MFS_NIMT_CynX_like"/>
    <property type="match status" value="1"/>
</dbReference>
<feature type="transmembrane region" description="Helical" evidence="6">
    <location>
        <begin position="129"/>
        <end position="151"/>
    </location>
</feature>
<dbReference type="PANTHER" id="PTHR23523">
    <property type="match status" value="1"/>
</dbReference>
<feature type="domain" description="Major facilitator superfamily (MFS) profile" evidence="7">
    <location>
        <begin position="36"/>
        <end position="427"/>
    </location>
</feature>
<feature type="transmembrane region" description="Helical" evidence="6">
    <location>
        <begin position="106"/>
        <end position="123"/>
    </location>
</feature>
<evidence type="ECO:0000256" key="3">
    <source>
        <dbReference type="ARBA" id="ARBA00022989"/>
    </source>
</evidence>
<dbReference type="InterPro" id="IPR011701">
    <property type="entry name" value="MFS"/>
</dbReference>
<keyword evidence="3 6" id="KW-1133">Transmembrane helix</keyword>
<feature type="transmembrane region" description="Helical" evidence="6">
    <location>
        <begin position="74"/>
        <end position="94"/>
    </location>
</feature>
<dbReference type="SUPFAM" id="SSF103473">
    <property type="entry name" value="MFS general substrate transporter"/>
    <property type="match status" value="1"/>
</dbReference>
<comment type="subcellular location">
    <subcellularLocation>
        <location evidence="1">Cell membrane</location>
        <topology evidence="1">Multi-pass membrane protein</topology>
    </subcellularLocation>
</comment>
<feature type="transmembrane region" description="Helical" evidence="6">
    <location>
        <begin position="39"/>
        <end position="62"/>
    </location>
</feature>
<keyword evidence="2 6" id="KW-0812">Transmembrane</keyword>
<evidence type="ECO:0000313" key="9">
    <source>
        <dbReference type="Proteomes" id="UP000638848"/>
    </source>
</evidence>
<evidence type="ECO:0000256" key="6">
    <source>
        <dbReference type="SAM" id="Phobius"/>
    </source>
</evidence>
<dbReference type="GO" id="GO:0005886">
    <property type="term" value="C:plasma membrane"/>
    <property type="evidence" value="ECO:0007669"/>
    <property type="project" value="UniProtKB-SubCell"/>
</dbReference>
<evidence type="ECO:0000256" key="4">
    <source>
        <dbReference type="ARBA" id="ARBA00023136"/>
    </source>
</evidence>
<dbReference type="Gene3D" id="1.20.1250.20">
    <property type="entry name" value="MFS general substrate transporter like domains"/>
    <property type="match status" value="1"/>
</dbReference>
<feature type="transmembrane region" description="Helical" evidence="6">
    <location>
        <begin position="163"/>
        <end position="182"/>
    </location>
</feature>
<feature type="transmembrane region" description="Helical" evidence="6">
    <location>
        <begin position="395"/>
        <end position="417"/>
    </location>
</feature>
<dbReference type="AlphaFoldDB" id="A0A917GHT1"/>
<feature type="transmembrane region" description="Helical" evidence="6">
    <location>
        <begin position="333"/>
        <end position="353"/>
    </location>
</feature>
<evidence type="ECO:0000256" key="5">
    <source>
        <dbReference type="SAM" id="MobiDB-lite"/>
    </source>
</evidence>
<feature type="transmembrane region" description="Helical" evidence="6">
    <location>
        <begin position="373"/>
        <end position="389"/>
    </location>
</feature>
<dbReference type="EMBL" id="BMEQ01000002">
    <property type="protein sequence ID" value="GGG46448.1"/>
    <property type="molecule type" value="Genomic_DNA"/>
</dbReference>
<keyword evidence="9" id="KW-1185">Reference proteome</keyword>
<evidence type="ECO:0000259" key="7">
    <source>
        <dbReference type="PROSITE" id="PS50850"/>
    </source>
</evidence>
<evidence type="ECO:0000313" key="8">
    <source>
        <dbReference type="EMBL" id="GGG46448.1"/>
    </source>
</evidence>
<feature type="transmembrane region" description="Helical" evidence="6">
    <location>
        <begin position="309"/>
        <end position="327"/>
    </location>
</feature>
<gene>
    <name evidence="8" type="ORF">GCM10011374_05990</name>
</gene>
<proteinExistence type="predicted"/>
<dbReference type="Pfam" id="PF07690">
    <property type="entry name" value="MFS_1"/>
    <property type="match status" value="1"/>
</dbReference>
<feature type="region of interest" description="Disordered" evidence="5">
    <location>
        <begin position="1"/>
        <end position="29"/>
    </location>
</feature>
<dbReference type="InterPro" id="IPR052524">
    <property type="entry name" value="MFS_Cyanate_Porter"/>
</dbReference>
<feature type="transmembrane region" description="Helical" evidence="6">
    <location>
        <begin position="280"/>
        <end position="300"/>
    </location>
</feature>
<feature type="compositionally biased region" description="Low complexity" evidence="5">
    <location>
        <begin position="20"/>
        <end position="29"/>
    </location>
</feature>